<accession>A0A4Y9Y5A8</accession>
<evidence type="ECO:0000313" key="3">
    <source>
        <dbReference type="Proteomes" id="UP000298327"/>
    </source>
</evidence>
<dbReference type="OrthoDB" id="3187188at2759"/>
<name>A0A4Y9Y5A8_9AGAM</name>
<dbReference type="EMBL" id="SEOQ01000775">
    <property type="protein sequence ID" value="TFY57108.1"/>
    <property type="molecule type" value="Genomic_DNA"/>
</dbReference>
<comment type="caution">
    <text evidence="2">The sequence shown here is derived from an EMBL/GenBank/DDBJ whole genome shotgun (WGS) entry which is preliminary data.</text>
</comment>
<dbReference type="Gene3D" id="3.80.10.10">
    <property type="entry name" value="Ribonuclease Inhibitor"/>
    <property type="match status" value="1"/>
</dbReference>
<feature type="region of interest" description="Disordered" evidence="1">
    <location>
        <begin position="283"/>
        <end position="323"/>
    </location>
</feature>
<reference evidence="2 3" key="1">
    <citation type="submission" date="2019-02" db="EMBL/GenBank/DDBJ databases">
        <title>Genome sequencing of the rare red list fungi Dentipellis fragilis.</title>
        <authorList>
            <person name="Buettner E."/>
            <person name="Kellner H."/>
        </authorList>
    </citation>
    <scope>NUCLEOTIDE SEQUENCE [LARGE SCALE GENOMIC DNA]</scope>
    <source>
        <strain evidence="2 3">DSM 105465</strain>
    </source>
</reference>
<dbReference type="SUPFAM" id="SSF52047">
    <property type="entry name" value="RNI-like"/>
    <property type="match status" value="1"/>
</dbReference>
<evidence type="ECO:0000256" key="1">
    <source>
        <dbReference type="SAM" id="MobiDB-lite"/>
    </source>
</evidence>
<organism evidence="2 3">
    <name type="scientific">Dentipellis fragilis</name>
    <dbReference type="NCBI Taxonomy" id="205917"/>
    <lineage>
        <taxon>Eukaryota</taxon>
        <taxon>Fungi</taxon>
        <taxon>Dikarya</taxon>
        <taxon>Basidiomycota</taxon>
        <taxon>Agaricomycotina</taxon>
        <taxon>Agaricomycetes</taxon>
        <taxon>Russulales</taxon>
        <taxon>Hericiaceae</taxon>
        <taxon>Dentipellis</taxon>
    </lineage>
</organism>
<dbReference type="Proteomes" id="UP000298327">
    <property type="component" value="Unassembled WGS sequence"/>
</dbReference>
<feature type="compositionally biased region" description="Acidic residues" evidence="1">
    <location>
        <begin position="287"/>
        <end position="323"/>
    </location>
</feature>
<dbReference type="AlphaFoldDB" id="A0A4Y9Y5A8"/>
<keyword evidence="3" id="KW-1185">Reference proteome</keyword>
<evidence type="ECO:0000313" key="2">
    <source>
        <dbReference type="EMBL" id="TFY57108.1"/>
    </source>
</evidence>
<evidence type="ECO:0008006" key="4">
    <source>
        <dbReference type="Google" id="ProtNLM"/>
    </source>
</evidence>
<dbReference type="InterPro" id="IPR032675">
    <property type="entry name" value="LRR_dom_sf"/>
</dbReference>
<proteinExistence type="predicted"/>
<gene>
    <name evidence="2" type="ORF">EVG20_g8673</name>
</gene>
<sequence length="323" mass="36995">MRRGETLYLAKSIAACPNLTGFRIHGWNGYELEELTTALKACAKLESLEIMRYSLSDIECDEFCDLATFFDMLKDAWEEGKEDEIVVTPNSCPDLRHFKFHCRTMTRRYLEALAKIAPSLSRLRFQEGLLLSREELQYALQTWAPNLTELALNFSEPDSHTFSHARSDSDSKTDYHLDDILMQMPNLRTLLLGSRYCRPSTLGDGRFANLETLIYDMREGELPELIGVLRQPGSLSALRQLAVSARLSGGSFESGVSNEMDGVCRQRGIRVRDRFFEEMLSFGLDPDASDDNEDDWQYSEEEDVNEDWDDEEGSDEEAWETDE</sequence>
<protein>
    <recommendedName>
        <fullName evidence="4">F-box domain-containing protein</fullName>
    </recommendedName>
</protein>